<organism evidence="3 4">
    <name type="scientific">Melipona quadrifasciata</name>
    <dbReference type="NCBI Taxonomy" id="166423"/>
    <lineage>
        <taxon>Eukaryota</taxon>
        <taxon>Metazoa</taxon>
        <taxon>Ecdysozoa</taxon>
        <taxon>Arthropoda</taxon>
        <taxon>Hexapoda</taxon>
        <taxon>Insecta</taxon>
        <taxon>Pterygota</taxon>
        <taxon>Neoptera</taxon>
        <taxon>Endopterygota</taxon>
        <taxon>Hymenoptera</taxon>
        <taxon>Apocrita</taxon>
        <taxon>Aculeata</taxon>
        <taxon>Apoidea</taxon>
        <taxon>Anthophila</taxon>
        <taxon>Apidae</taxon>
        <taxon>Melipona</taxon>
    </lineage>
</organism>
<dbReference type="InterPro" id="IPR052346">
    <property type="entry name" value="O-mannosyl-transferase_TMTC"/>
</dbReference>
<dbReference type="Proteomes" id="UP000053105">
    <property type="component" value="Unassembled WGS sequence"/>
</dbReference>
<dbReference type="PANTHER" id="PTHR44227">
    <property type="match status" value="1"/>
</dbReference>
<dbReference type="EMBL" id="KQ435898">
    <property type="protein sequence ID" value="KOX69188.1"/>
    <property type="molecule type" value="Genomic_DNA"/>
</dbReference>
<keyword evidence="3" id="KW-0472">Membrane</keyword>
<name>A0A0N0BCM9_9HYME</name>
<accession>A0A0N0BCM9</accession>
<evidence type="ECO:0000313" key="4">
    <source>
        <dbReference type="Proteomes" id="UP000053105"/>
    </source>
</evidence>
<protein>
    <submittedName>
        <fullName evidence="3">Transmembrane and TPR repeat-containing protein 3</fullName>
    </submittedName>
</protein>
<keyword evidence="2" id="KW-0802">TPR repeat</keyword>
<proteinExistence type="predicted"/>
<reference evidence="3 4" key="1">
    <citation type="submission" date="2015-07" db="EMBL/GenBank/DDBJ databases">
        <title>The genome of Melipona quadrifasciata.</title>
        <authorList>
            <person name="Pan H."/>
            <person name="Kapheim K."/>
        </authorList>
    </citation>
    <scope>NUCLEOTIDE SEQUENCE [LARGE SCALE GENOMIC DNA]</scope>
    <source>
        <strain evidence="3">0111107301</strain>
        <tissue evidence="3">Whole body</tissue>
    </source>
</reference>
<dbReference type="STRING" id="166423.A0A0N0BCM9"/>
<evidence type="ECO:0000256" key="2">
    <source>
        <dbReference type="ARBA" id="ARBA00022803"/>
    </source>
</evidence>
<evidence type="ECO:0000256" key="1">
    <source>
        <dbReference type="ARBA" id="ARBA00022737"/>
    </source>
</evidence>
<keyword evidence="3" id="KW-0812">Transmembrane</keyword>
<evidence type="ECO:0000313" key="3">
    <source>
        <dbReference type="EMBL" id="KOX69188.1"/>
    </source>
</evidence>
<sequence>MGNLSSQVVIKEDICVRLLRKRRNKNSKRAGRSGCNDSEGNEPPGWCIYATVALVAVGCYLNALGGDFVHDDIPAVVRNKDVLAQNPWTSILKDDFWGTPMHDINSHKSYRPLTTLTFRFELFFSEGRFAVNSQFHMYARIKHDFTVQHFIERNEYVATYGNTNKKYAEISAQRNTKHETKYEIPTAAKNVQSVVPIVIFKTVSIKVTRYETNPR</sequence>
<dbReference type="OrthoDB" id="1658288at2759"/>
<keyword evidence="1" id="KW-0677">Repeat</keyword>
<dbReference type="GO" id="GO:0030968">
    <property type="term" value="P:endoplasmic reticulum unfolded protein response"/>
    <property type="evidence" value="ECO:0007669"/>
    <property type="project" value="TreeGrafter"/>
</dbReference>
<dbReference type="GO" id="GO:0005783">
    <property type="term" value="C:endoplasmic reticulum"/>
    <property type="evidence" value="ECO:0007669"/>
    <property type="project" value="TreeGrafter"/>
</dbReference>
<keyword evidence="4" id="KW-1185">Reference proteome</keyword>
<dbReference type="GO" id="GO:0000030">
    <property type="term" value="F:mannosyltransferase activity"/>
    <property type="evidence" value="ECO:0007669"/>
    <property type="project" value="TreeGrafter"/>
</dbReference>
<gene>
    <name evidence="3" type="ORF">WN51_06341</name>
</gene>
<dbReference type="GO" id="GO:0035269">
    <property type="term" value="P:protein O-linked glycosylation via mannose"/>
    <property type="evidence" value="ECO:0007669"/>
    <property type="project" value="TreeGrafter"/>
</dbReference>
<dbReference type="AlphaFoldDB" id="A0A0N0BCM9"/>
<dbReference type="PANTHER" id="PTHR44227:SF3">
    <property type="entry name" value="PROTEIN O-MANNOSYL-TRANSFERASE TMTC4"/>
    <property type="match status" value="1"/>
</dbReference>